<evidence type="ECO:0000256" key="3">
    <source>
        <dbReference type="ARBA" id="ARBA00022525"/>
    </source>
</evidence>
<dbReference type="InterPro" id="IPR036470">
    <property type="entry name" value="Elicitin_sf"/>
</dbReference>
<evidence type="ECO:0000256" key="8">
    <source>
        <dbReference type="SAM" id="SignalP"/>
    </source>
</evidence>
<keyword evidence="8" id="KW-0732">Signal</keyword>
<keyword evidence="3 6" id="KW-0964">Secreted</keyword>
<accession>A0A8K1FRI6</accession>
<feature type="compositionally biased region" description="Low complexity" evidence="7">
    <location>
        <begin position="120"/>
        <end position="129"/>
    </location>
</feature>
<keyword evidence="5 6" id="KW-1015">Disulfide bond</keyword>
<dbReference type="AlphaFoldDB" id="A0A8K1FRI6"/>
<dbReference type="Pfam" id="PF00964">
    <property type="entry name" value="Elicitin"/>
    <property type="match status" value="1"/>
</dbReference>
<proteinExistence type="inferred from homology"/>
<feature type="signal peptide" evidence="8">
    <location>
        <begin position="1"/>
        <end position="17"/>
    </location>
</feature>
<feature type="chain" id="PRO_5035645304" description="Elicitin" evidence="8">
    <location>
        <begin position="18"/>
        <end position="194"/>
    </location>
</feature>
<dbReference type="Gene3D" id="1.10.239.10">
    <property type="entry name" value="Elicitin domain"/>
    <property type="match status" value="1"/>
</dbReference>
<gene>
    <name evidence="9" type="ORF">Poli38472_011237</name>
    <name evidence="10" type="ORF">Poli38472_011238</name>
</gene>
<evidence type="ECO:0000313" key="10">
    <source>
        <dbReference type="EMBL" id="TMW67618.1"/>
    </source>
</evidence>
<comment type="caution">
    <text evidence="10">The sequence shown here is derived from an EMBL/GenBank/DDBJ whole genome shotgun (WGS) entry which is preliminary data.</text>
</comment>
<evidence type="ECO:0000256" key="5">
    <source>
        <dbReference type="ARBA" id="ARBA00023157"/>
    </source>
</evidence>
<dbReference type="EMBL" id="SPLM01000004">
    <property type="protein sequence ID" value="TMW67618.1"/>
    <property type="molecule type" value="Genomic_DNA"/>
</dbReference>
<evidence type="ECO:0000256" key="6">
    <source>
        <dbReference type="RuleBase" id="RU368111"/>
    </source>
</evidence>
<sequence>MKFAAVLIAATFAVASAADATVPTCDTAALGKILQGENSKACSKSTGFSAVAAKPVSADNAAKVCPEKSCQALLKEISDSVKTECLALGITPLISGILKPSEEACAKLANGAAGGAAAAGSTTGSGAVGDVTVPETTTGAPVSGSTTGSADAATSGSGAESPAAGSVPSPAPSSAVKIAAATSAAAVAVVATLF</sequence>
<feature type="compositionally biased region" description="Low complexity" evidence="7">
    <location>
        <begin position="143"/>
        <end position="172"/>
    </location>
</feature>
<dbReference type="InterPro" id="IPR002200">
    <property type="entry name" value="Elicitin"/>
</dbReference>
<name>A0A8K1FRI6_PYTOL</name>
<comment type="subcellular location">
    <subcellularLocation>
        <location evidence="1 6">Secreted</location>
    </subcellularLocation>
</comment>
<protein>
    <recommendedName>
        <fullName evidence="6">Elicitin</fullName>
    </recommendedName>
</protein>
<evidence type="ECO:0000313" key="9">
    <source>
        <dbReference type="EMBL" id="TMW67617.1"/>
    </source>
</evidence>
<dbReference type="GO" id="GO:0052040">
    <property type="term" value="P:symbiont-mediated perturbation of host programmed cell death"/>
    <property type="evidence" value="ECO:0007669"/>
    <property type="project" value="UniProtKB-UniRule"/>
</dbReference>
<organism evidence="10 11">
    <name type="scientific">Pythium oligandrum</name>
    <name type="common">Mycoparasitic fungus</name>
    <dbReference type="NCBI Taxonomy" id="41045"/>
    <lineage>
        <taxon>Eukaryota</taxon>
        <taxon>Sar</taxon>
        <taxon>Stramenopiles</taxon>
        <taxon>Oomycota</taxon>
        <taxon>Peronosporomycetes</taxon>
        <taxon>Pythiales</taxon>
        <taxon>Pythiaceae</taxon>
        <taxon>Pythium</taxon>
    </lineage>
</organism>
<dbReference type="Proteomes" id="UP000794436">
    <property type="component" value="Unassembled WGS sequence"/>
</dbReference>
<dbReference type="SUPFAM" id="SSF48647">
    <property type="entry name" value="Fungal elicitin"/>
    <property type="match status" value="1"/>
</dbReference>
<dbReference type="GO" id="GO:0005576">
    <property type="term" value="C:extracellular region"/>
    <property type="evidence" value="ECO:0007669"/>
    <property type="project" value="UniProtKB-SubCell"/>
</dbReference>
<comment type="similarity">
    <text evidence="2 6">Belongs to the elicitin family.</text>
</comment>
<evidence type="ECO:0000256" key="7">
    <source>
        <dbReference type="SAM" id="MobiDB-lite"/>
    </source>
</evidence>
<dbReference type="EMBL" id="SPLM01000004">
    <property type="protein sequence ID" value="TMW67617.1"/>
    <property type="molecule type" value="Genomic_DNA"/>
</dbReference>
<feature type="region of interest" description="Disordered" evidence="7">
    <location>
        <begin position="120"/>
        <end position="172"/>
    </location>
</feature>
<comment type="function">
    <text evidence="6">Induces local and distal defense responses (incompatible hypersensitive reaction) in plants from the solanaceae and cruciferae families. Elicits leaf necrosis and causes the accumulation of pathogenesis-related proteins. Might interact with the lipidic molecules of the plasma membrane.</text>
</comment>
<evidence type="ECO:0000256" key="1">
    <source>
        <dbReference type="ARBA" id="ARBA00004613"/>
    </source>
</evidence>
<keyword evidence="4 6" id="KW-0928">Hypersensitive response elicitation</keyword>
<evidence type="ECO:0000256" key="2">
    <source>
        <dbReference type="ARBA" id="ARBA00009544"/>
    </source>
</evidence>
<reference evidence="10" key="1">
    <citation type="submission" date="2019-03" db="EMBL/GenBank/DDBJ databases">
        <title>Long read genome sequence of the mycoparasitic Pythium oligandrum ATCC 38472 isolated from sugarbeet rhizosphere.</title>
        <authorList>
            <person name="Gaulin E."/>
        </authorList>
    </citation>
    <scope>NUCLEOTIDE SEQUENCE</scope>
    <source>
        <strain evidence="10">ATCC 38472_TT</strain>
    </source>
</reference>
<keyword evidence="11" id="KW-1185">Reference proteome</keyword>
<evidence type="ECO:0000313" key="11">
    <source>
        <dbReference type="Proteomes" id="UP000794436"/>
    </source>
</evidence>
<evidence type="ECO:0000256" key="4">
    <source>
        <dbReference type="ARBA" id="ARBA00022978"/>
    </source>
</evidence>